<organism evidence="2">
    <name type="scientific">uncultured Caudovirales phage</name>
    <dbReference type="NCBI Taxonomy" id="2100421"/>
    <lineage>
        <taxon>Viruses</taxon>
        <taxon>Duplodnaviria</taxon>
        <taxon>Heunggongvirae</taxon>
        <taxon>Uroviricota</taxon>
        <taxon>Caudoviricetes</taxon>
        <taxon>Peduoviridae</taxon>
        <taxon>Maltschvirus</taxon>
        <taxon>Maltschvirus maltsch</taxon>
    </lineage>
</organism>
<dbReference type="PROSITE" id="PS50943">
    <property type="entry name" value="HTH_CROC1"/>
    <property type="match status" value="1"/>
</dbReference>
<proteinExistence type="predicted"/>
<name>A0A2H4J1D2_9CAUD</name>
<dbReference type="EMBL" id="MF417881">
    <property type="protein sequence ID" value="ASN68820.1"/>
    <property type="molecule type" value="Genomic_DNA"/>
</dbReference>
<dbReference type="GO" id="GO:0003677">
    <property type="term" value="F:DNA binding"/>
    <property type="evidence" value="ECO:0007669"/>
    <property type="project" value="InterPro"/>
</dbReference>
<dbReference type="Pfam" id="PF13443">
    <property type="entry name" value="HTH_26"/>
    <property type="match status" value="1"/>
</dbReference>
<reference evidence="2" key="1">
    <citation type="submission" date="2017-06" db="EMBL/GenBank/DDBJ databases">
        <title>Novel phages from South African skin metaviromes.</title>
        <authorList>
            <person name="van Zyl L.J."/>
            <person name="Abrahams Y."/>
            <person name="Stander E.A."/>
            <person name="Kirby B.M."/>
            <person name="Clavaud C."/>
            <person name="Farcet C."/>
            <person name="Breton L."/>
            <person name="Trindade M.I."/>
        </authorList>
    </citation>
    <scope>NUCLEOTIDE SEQUENCE</scope>
</reference>
<feature type="domain" description="HTH cro/C1-type" evidence="1">
    <location>
        <begin position="35"/>
        <end position="90"/>
    </location>
</feature>
<gene>
    <name evidence="2" type="ORF">7AX3_78</name>
</gene>
<dbReference type="InterPro" id="IPR001387">
    <property type="entry name" value="Cro/C1-type_HTH"/>
</dbReference>
<evidence type="ECO:0000313" key="2">
    <source>
        <dbReference type="EMBL" id="ASN68820.1"/>
    </source>
</evidence>
<accession>A0A2H4J1D2</accession>
<dbReference type="SUPFAM" id="SSF47413">
    <property type="entry name" value="lambda repressor-like DNA-binding domains"/>
    <property type="match status" value="1"/>
</dbReference>
<evidence type="ECO:0000259" key="1">
    <source>
        <dbReference type="PROSITE" id="PS50943"/>
    </source>
</evidence>
<dbReference type="InterPro" id="IPR010982">
    <property type="entry name" value="Lambda_DNA-bd_dom_sf"/>
</dbReference>
<dbReference type="Gene3D" id="1.10.260.40">
    <property type="entry name" value="lambda repressor-like DNA-binding domains"/>
    <property type="match status" value="1"/>
</dbReference>
<dbReference type="CDD" id="cd00093">
    <property type="entry name" value="HTH_XRE"/>
    <property type="match status" value="1"/>
</dbReference>
<dbReference type="SMART" id="SM00530">
    <property type="entry name" value="HTH_XRE"/>
    <property type="match status" value="1"/>
</dbReference>
<sequence>MRNESLYFNADEQCTEEYHRSSASEELTFDVTEEILIIMEDKGITKKDLADKLGKSKAYISQLLSGSKNMTLRTLSDLCFALGVKPSVGFDESQEFVLSDNTTATFEPTKWQHLFAEEDRAETCAQETKVVAKSNIVYKTEIEFWHKVAA</sequence>
<protein>
    <recommendedName>
        <fullName evidence="1">HTH cro/C1-type domain-containing protein</fullName>
    </recommendedName>
</protein>